<accession>A0A9W7LAY7</accession>
<dbReference type="InterPro" id="IPR051624">
    <property type="entry name" value="RMD1/Sad1-interacting"/>
</dbReference>
<reference evidence="4" key="1">
    <citation type="journal article" date="2023" name="Commun. Biol.">
        <title>Genome analysis of Parmales, the sister group of diatoms, reveals the evolutionary specialization of diatoms from phago-mixotrophs to photoautotrophs.</title>
        <authorList>
            <person name="Ban H."/>
            <person name="Sato S."/>
            <person name="Yoshikawa S."/>
            <person name="Yamada K."/>
            <person name="Nakamura Y."/>
            <person name="Ichinomiya M."/>
            <person name="Sato N."/>
            <person name="Blanc-Mathieu R."/>
            <person name="Endo H."/>
            <person name="Kuwata A."/>
            <person name="Ogata H."/>
        </authorList>
    </citation>
    <scope>NUCLEOTIDE SEQUENCE [LARGE SCALE GENOMIC DNA]</scope>
</reference>
<dbReference type="OrthoDB" id="18302at2759"/>
<dbReference type="EMBL" id="BRYA01000177">
    <property type="protein sequence ID" value="GMI42636.1"/>
    <property type="molecule type" value="Genomic_DNA"/>
</dbReference>
<organism evidence="3 4">
    <name type="scientific">Triparma columacea</name>
    <dbReference type="NCBI Taxonomy" id="722753"/>
    <lineage>
        <taxon>Eukaryota</taxon>
        <taxon>Sar</taxon>
        <taxon>Stramenopiles</taxon>
        <taxon>Ochrophyta</taxon>
        <taxon>Bolidophyceae</taxon>
        <taxon>Parmales</taxon>
        <taxon>Triparmaceae</taxon>
        <taxon>Triparma</taxon>
    </lineage>
</organism>
<dbReference type="AlphaFoldDB" id="A0A9W7LAY7"/>
<sequence length="237" mass="26776">MVVFKYGSVVFVNVPKKMQTGLLGKIKTHCKDPIPSGFEHVDGYKVVVDPTIPSSEAVISSSGSHLTVRSLNLNSVSVISTVMGQTVALDYYYVVVDNMLSSFEDLNSTVEKTGTFSAMEKERLFKIVAENNSIFIGMVSKLGLLERSDTAWNHSSYVGAWEGMREEFELKERFENLEFKLNLIQHNTRFFIEILHNQKSDKLEWIIIVLIGFESVLMIMDMSGVGERFFGFLNFGM</sequence>
<comment type="similarity">
    <text evidence="1">Belongs to the RMD1/sif2 family.</text>
</comment>
<evidence type="ECO:0000256" key="1">
    <source>
        <dbReference type="ARBA" id="ARBA00008306"/>
    </source>
</evidence>
<feature type="domain" description="DUF155" evidence="2">
    <location>
        <begin position="1"/>
        <end position="178"/>
    </location>
</feature>
<comment type="caution">
    <text evidence="3">The sequence shown here is derived from an EMBL/GenBank/DDBJ whole genome shotgun (WGS) entry which is preliminary data.</text>
</comment>
<name>A0A9W7LAY7_9STRA</name>
<dbReference type="PANTHER" id="PTHR16255:SF6">
    <property type="entry name" value="PROTEIN RETARDED ROOT GROWTH-LIKE"/>
    <property type="match status" value="1"/>
</dbReference>
<dbReference type="PANTHER" id="PTHR16255">
    <property type="entry name" value="REQUIRED FOR MEIOTIC NUCLEAR DIVISION PROTEIN 1 HOMOLOG"/>
    <property type="match status" value="1"/>
</dbReference>
<dbReference type="Pfam" id="PF02582">
    <property type="entry name" value="DUF155"/>
    <property type="match status" value="1"/>
</dbReference>
<protein>
    <recommendedName>
        <fullName evidence="2">DUF155 domain-containing protein</fullName>
    </recommendedName>
</protein>
<gene>
    <name evidence="3" type="ORF">TrCOL_g10710</name>
</gene>
<dbReference type="Proteomes" id="UP001165065">
    <property type="component" value="Unassembled WGS sequence"/>
</dbReference>
<dbReference type="InterPro" id="IPR003734">
    <property type="entry name" value="DUF155"/>
</dbReference>
<keyword evidence="4" id="KW-1185">Reference proteome</keyword>
<evidence type="ECO:0000313" key="4">
    <source>
        <dbReference type="Proteomes" id="UP001165065"/>
    </source>
</evidence>
<proteinExistence type="inferred from homology"/>
<evidence type="ECO:0000259" key="2">
    <source>
        <dbReference type="Pfam" id="PF02582"/>
    </source>
</evidence>
<evidence type="ECO:0000313" key="3">
    <source>
        <dbReference type="EMBL" id="GMI42636.1"/>
    </source>
</evidence>
<dbReference type="GO" id="GO:0005739">
    <property type="term" value="C:mitochondrion"/>
    <property type="evidence" value="ECO:0007669"/>
    <property type="project" value="UniProtKB-ARBA"/>
</dbReference>